<dbReference type="InterPro" id="IPR008139">
    <property type="entry name" value="SaposinB_dom"/>
</dbReference>
<comment type="caution">
    <text evidence="5">The sequence shown here is derived from an EMBL/GenBank/DDBJ whole genome shotgun (WGS) entry which is preliminary data.</text>
</comment>
<feature type="coiled-coil region" evidence="2">
    <location>
        <begin position="183"/>
        <end position="210"/>
    </location>
</feature>
<keyword evidence="1" id="KW-1015">Disulfide bond</keyword>
<dbReference type="AlphaFoldDB" id="A0A7I8WRR4"/>
<sequence>MRSFLVIFGALYLAGATVDNALKGCPPAMNSLSKHTLVAKNGAVNQEAFRMLMTTPLCNTCRNVMEDIKRFIGIMEATEAAVEEAYNKECEATFGFLMYWPCKLVFEPLNKLIVDTIIDINDKNNITYVFVFGALYLAGATVDNALKRCPPAMNSKHTLVMKNGTVNQEAFRMLLSTPLCGVCKDVMEELKRAIGKIENDEEAVEEAFDRECEATFGILLFWPCKLAFEPLNRLIVKLLVEAKDKNNITYICDTINIC</sequence>
<dbReference type="SMR" id="A0A7I8WRR4"/>
<evidence type="ECO:0000256" key="2">
    <source>
        <dbReference type="SAM" id="Coils"/>
    </source>
</evidence>
<dbReference type="SUPFAM" id="SSF47862">
    <property type="entry name" value="Saposin"/>
    <property type="match status" value="1"/>
</dbReference>
<evidence type="ECO:0000259" key="4">
    <source>
        <dbReference type="PROSITE" id="PS50015"/>
    </source>
</evidence>
<feature type="signal peptide" evidence="3">
    <location>
        <begin position="1"/>
        <end position="16"/>
    </location>
</feature>
<feature type="domain" description="Saposin B-type" evidence="4">
    <location>
        <begin position="176"/>
        <end position="258"/>
    </location>
</feature>
<evidence type="ECO:0000256" key="3">
    <source>
        <dbReference type="SAM" id="SignalP"/>
    </source>
</evidence>
<reference evidence="5" key="1">
    <citation type="submission" date="2020-09" db="EMBL/GenBank/DDBJ databases">
        <authorList>
            <person name="Kikuchi T."/>
        </authorList>
    </citation>
    <scope>NUCLEOTIDE SEQUENCE</scope>
    <source>
        <strain evidence="5">Ka4C1</strain>
    </source>
</reference>
<evidence type="ECO:0000256" key="1">
    <source>
        <dbReference type="ARBA" id="ARBA00023157"/>
    </source>
</evidence>
<accession>A0A7I8WRR4</accession>
<organism evidence="5 6">
    <name type="scientific">Bursaphelenchus xylophilus</name>
    <name type="common">Pinewood nematode worm</name>
    <name type="synonym">Aphelenchoides xylophilus</name>
    <dbReference type="NCBI Taxonomy" id="6326"/>
    <lineage>
        <taxon>Eukaryota</taxon>
        <taxon>Metazoa</taxon>
        <taxon>Ecdysozoa</taxon>
        <taxon>Nematoda</taxon>
        <taxon>Chromadorea</taxon>
        <taxon>Rhabditida</taxon>
        <taxon>Tylenchina</taxon>
        <taxon>Tylenchomorpha</taxon>
        <taxon>Aphelenchoidea</taxon>
        <taxon>Aphelenchoididae</taxon>
        <taxon>Bursaphelenchus</taxon>
    </lineage>
</organism>
<proteinExistence type="predicted"/>
<keyword evidence="6" id="KW-1185">Reference proteome</keyword>
<dbReference type="EMBL" id="CAJFCV020000004">
    <property type="protein sequence ID" value="CAG9114716.1"/>
    <property type="molecule type" value="Genomic_DNA"/>
</dbReference>
<gene>
    <name evidence="5" type="ORF">BXYJ_LOCUS8597</name>
</gene>
<dbReference type="Proteomes" id="UP000582659">
    <property type="component" value="Unassembled WGS sequence"/>
</dbReference>
<keyword evidence="2" id="KW-0175">Coiled coil</keyword>
<keyword evidence="3" id="KW-0732">Signal</keyword>
<evidence type="ECO:0000313" key="6">
    <source>
        <dbReference type="Proteomes" id="UP000659654"/>
    </source>
</evidence>
<dbReference type="Gene3D" id="1.10.225.10">
    <property type="entry name" value="Saposin-like"/>
    <property type="match status" value="1"/>
</dbReference>
<dbReference type="EMBL" id="CAJFDI010000004">
    <property type="protein sequence ID" value="CAD5225543.1"/>
    <property type="molecule type" value="Genomic_DNA"/>
</dbReference>
<dbReference type="Proteomes" id="UP000659654">
    <property type="component" value="Unassembled WGS sequence"/>
</dbReference>
<feature type="chain" id="PRO_5035384832" evidence="3">
    <location>
        <begin position="17"/>
        <end position="258"/>
    </location>
</feature>
<dbReference type="PROSITE" id="PS50015">
    <property type="entry name" value="SAP_B"/>
    <property type="match status" value="1"/>
</dbReference>
<dbReference type="InterPro" id="IPR011001">
    <property type="entry name" value="Saposin-like"/>
</dbReference>
<evidence type="ECO:0000313" key="5">
    <source>
        <dbReference type="EMBL" id="CAD5225543.1"/>
    </source>
</evidence>
<protein>
    <submittedName>
        <fullName evidence="5">(pine wood nematode) hypothetical protein</fullName>
    </submittedName>
</protein>
<name>A0A7I8WRR4_BURXY</name>